<evidence type="ECO:0000256" key="7">
    <source>
        <dbReference type="ARBA" id="ARBA00023170"/>
    </source>
</evidence>
<dbReference type="PROSITE" id="PS50068">
    <property type="entry name" value="LDLRA_2"/>
    <property type="match status" value="4"/>
</dbReference>
<feature type="signal peptide" evidence="11">
    <location>
        <begin position="1"/>
        <end position="22"/>
    </location>
</feature>
<keyword evidence="8" id="KW-0325">Glycoprotein</keyword>
<feature type="disulfide bond" evidence="9">
    <location>
        <begin position="642"/>
        <end position="654"/>
    </location>
</feature>
<feature type="disulfide bond" evidence="9">
    <location>
        <begin position="661"/>
        <end position="676"/>
    </location>
</feature>
<evidence type="ECO:0000256" key="11">
    <source>
        <dbReference type="SAM" id="SignalP"/>
    </source>
</evidence>
<proteinExistence type="predicted"/>
<evidence type="ECO:0000313" key="13">
    <source>
        <dbReference type="Proteomes" id="UP000887568"/>
    </source>
</evidence>
<keyword evidence="5" id="KW-0472">Membrane</keyword>
<keyword evidence="7" id="KW-0675">Receptor</keyword>
<evidence type="ECO:0000256" key="10">
    <source>
        <dbReference type="SAM" id="MobiDB-lite"/>
    </source>
</evidence>
<dbReference type="OMA" id="HKEMWIT"/>
<dbReference type="PANTHER" id="PTHR22722:SF5">
    <property type="entry name" value="LOW-DENSITY LIPOPROTEIN RECEPTOR-RELATED PROTEIN 1B"/>
    <property type="match status" value="1"/>
</dbReference>
<dbReference type="InterPro" id="IPR036055">
    <property type="entry name" value="LDL_receptor-like_sf"/>
</dbReference>
<evidence type="ECO:0000256" key="6">
    <source>
        <dbReference type="ARBA" id="ARBA00023157"/>
    </source>
</evidence>
<dbReference type="EnsemblMetazoa" id="XM_038192790.1">
    <property type="protein sequence ID" value="XP_038048718.1"/>
    <property type="gene ID" value="LOC119722604"/>
</dbReference>
<comment type="subcellular location">
    <subcellularLocation>
        <location evidence="1">Membrane</location>
        <topology evidence="1">Single-pass membrane protein</topology>
    </subcellularLocation>
</comment>
<keyword evidence="6 9" id="KW-1015">Disulfide bond</keyword>
<dbReference type="OrthoDB" id="9988974at2759"/>
<feature type="compositionally biased region" description="Polar residues" evidence="10">
    <location>
        <begin position="241"/>
        <end position="253"/>
    </location>
</feature>
<feature type="chain" id="PRO_5037686823" evidence="11">
    <location>
        <begin position="23"/>
        <end position="678"/>
    </location>
</feature>
<dbReference type="GO" id="GO:0005886">
    <property type="term" value="C:plasma membrane"/>
    <property type="evidence" value="ECO:0007669"/>
    <property type="project" value="TreeGrafter"/>
</dbReference>
<accession>A0A913ZAC4</accession>
<dbReference type="InterPro" id="IPR051221">
    <property type="entry name" value="LDLR-related"/>
</dbReference>
<keyword evidence="13" id="KW-1185">Reference proteome</keyword>
<feature type="compositionally biased region" description="Basic and acidic residues" evidence="10">
    <location>
        <begin position="254"/>
        <end position="268"/>
    </location>
</feature>
<dbReference type="InterPro" id="IPR023415">
    <property type="entry name" value="LDLR_class-A_CS"/>
</dbReference>
<evidence type="ECO:0000256" key="5">
    <source>
        <dbReference type="ARBA" id="ARBA00023136"/>
    </source>
</evidence>
<dbReference type="PROSITE" id="PS01209">
    <property type="entry name" value="LDLRA_1"/>
    <property type="match status" value="1"/>
</dbReference>
<evidence type="ECO:0000256" key="8">
    <source>
        <dbReference type="ARBA" id="ARBA00023180"/>
    </source>
</evidence>
<evidence type="ECO:0000256" key="1">
    <source>
        <dbReference type="ARBA" id="ARBA00004167"/>
    </source>
</evidence>
<evidence type="ECO:0000256" key="2">
    <source>
        <dbReference type="ARBA" id="ARBA00022692"/>
    </source>
</evidence>
<evidence type="ECO:0000256" key="4">
    <source>
        <dbReference type="ARBA" id="ARBA00022989"/>
    </source>
</evidence>
<dbReference type="Pfam" id="PF00057">
    <property type="entry name" value="Ldl_recept_a"/>
    <property type="match status" value="2"/>
</dbReference>
<comment type="caution">
    <text evidence="9">Lacks conserved residue(s) required for the propagation of feature annotation.</text>
</comment>
<evidence type="ECO:0000313" key="12">
    <source>
        <dbReference type="EnsemblMetazoa" id="XP_038048718.1"/>
    </source>
</evidence>
<protein>
    <submittedName>
        <fullName evidence="12">Uncharacterized protein</fullName>
    </submittedName>
</protein>
<feature type="disulfide bond" evidence="9">
    <location>
        <begin position="620"/>
        <end position="635"/>
    </location>
</feature>
<dbReference type="CDD" id="cd00112">
    <property type="entry name" value="LDLa"/>
    <property type="match status" value="3"/>
</dbReference>
<evidence type="ECO:0000256" key="9">
    <source>
        <dbReference type="PROSITE-ProRule" id="PRU00124"/>
    </source>
</evidence>
<keyword evidence="11" id="KW-0732">Signal</keyword>
<feature type="region of interest" description="Disordered" evidence="10">
    <location>
        <begin position="215"/>
        <end position="281"/>
    </location>
</feature>
<dbReference type="InterPro" id="IPR002172">
    <property type="entry name" value="LDrepeatLR_classA_rpt"/>
</dbReference>
<organism evidence="12 13">
    <name type="scientific">Patiria miniata</name>
    <name type="common">Bat star</name>
    <name type="synonym">Asterina miniata</name>
    <dbReference type="NCBI Taxonomy" id="46514"/>
    <lineage>
        <taxon>Eukaryota</taxon>
        <taxon>Metazoa</taxon>
        <taxon>Echinodermata</taxon>
        <taxon>Eleutherozoa</taxon>
        <taxon>Asterozoa</taxon>
        <taxon>Asteroidea</taxon>
        <taxon>Valvatacea</taxon>
        <taxon>Valvatida</taxon>
        <taxon>Asterinidae</taxon>
        <taxon>Patiria</taxon>
    </lineage>
</organism>
<name>A0A913ZAC4_PATMI</name>
<dbReference type="PRINTS" id="PR00261">
    <property type="entry name" value="LDLRECEPTOR"/>
</dbReference>
<dbReference type="PANTHER" id="PTHR22722">
    <property type="entry name" value="LOW-DENSITY LIPOPROTEIN RECEPTOR-RELATED PROTEIN 2-RELATED"/>
    <property type="match status" value="1"/>
</dbReference>
<reference evidence="12" key="1">
    <citation type="submission" date="2022-11" db="UniProtKB">
        <authorList>
            <consortium name="EnsemblMetazoa"/>
        </authorList>
    </citation>
    <scope>IDENTIFICATION</scope>
</reference>
<dbReference type="Gene3D" id="4.10.400.10">
    <property type="entry name" value="Low-density Lipoprotein Receptor"/>
    <property type="match status" value="3"/>
</dbReference>
<dbReference type="GO" id="GO:0005041">
    <property type="term" value="F:low-density lipoprotein particle receptor activity"/>
    <property type="evidence" value="ECO:0007669"/>
    <property type="project" value="TreeGrafter"/>
</dbReference>
<dbReference type="GeneID" id="119722604"/>
<sequence length="678" mass="73030">MGLNRVIALLLPVVMVATVASATPLPFLKKRPSLDILKQYGKHSGIDIGQEIHKMHLRQRIGVLDARKYSIDEISDTDEVSVLKKPPGLFDDTDIKDAFSTQGVGDRMPSSTELDDLDQELQQVDYSLLALELQELTSPAGNSDGSATSGLMGFEDELILLTSSGMPSPKRPEHYPTAGVFTHLNNEISLSAEDLESQLQHHAQSLDAELQSLSDSDITNEGDGSEQSGSGEGYLEYHPSLDNNDNMVVSTSQHIEDHPSVPNDDHLAEVSGSGEGNLEYHPSLDIDNKMSVSNSVHIEDRLSIPKEFNRERVSSGAMLSGSGDLSGSIVTTDSSVHEELTFTSLPQTDIKDPPKLVLSIDQQDNQQSVRILDSSMSGSHLVQMTDGYGGVQGNGKGTLSMEEGLELELEGLSLVTDSNASVDDSKEENDAGSGCGTGTGTEAFVPALSTMIPAPSDPGTHGDYGMLTPIPSIRPMTMDNGCLNDQMACRDGVQCVPVENFCDLVKDCEDGSDEDPSICASSRNCGPELFKCGPSAQCVSQVDRCDGIYHCSNGEDEKDCKTCTDLHGEMHVLTPEDFCDGVKDCADGSDERRERCELPCSPGYRKCKDGLQCVKEELFCNGIYSCHDMSDEIDCGRTPSECQDFGMFACDGLCHPMSAMCDSTYDCSSGIDEDGCDP</sequence>
<dbReference type="AlphaFoldDB" id="A0A913ZAC4"/>
<feature type="disulfide bond" evidence="9">
    <location>
        <begin position="545"/>
        <end position="560"/>
    </location>
</feature>
<dbReference type="GO" id="GO:0043235">
    <property type="term" value="C:receptor complex"/>
    <property type="evidence" value="ECO:0007669"/>
    <property type="project" value="TreeGrafter"/>
</dbReference>
<keyword evidence="4" id="KW-1133">Transmembrane helix</keyword>
<dbReference type="Proteomes" id="UP000887568">
    <property type="component" value="Unplaced"/>
</dbReference>
<feature type="region of interest" description="Disordered" evidence="10">
    <location>
        <begin position="418"/>
        <end position="439"/>
    </location>
</feature>
<keyword evidence="2" id="KW-0812">Transmembrane</keyword>
<evidence type="ECO:0000256" key="3">
    <source>
        <dbReference type="ARBA" id="ARBA00022737"/>
    </source>
</evidence>
<dbReference type="SUPFAM" id="SSF57424">
    <property type="entry name" value="LDL receptor-like module"/>
    <property type="match status" value="3"/>
</dbReference>
<dbReference type="RefSeq" id="XP_038048718.1">
    <property type="nucleotide sequence ID" value="XM_038192790.1"/>
</dbReference>
<dbReference type="SMART" id="SM00192">
    <property type="entry name" value="LDLa"/>
    <property type="match status" value="5"/>
</dbReference>
<keyword evidence="3" id="KW-0677">Repeat</keyword>